<keyword evidence="2" id="KW-0812">Transmembrane</keyword>
<name>A0A7Z0J2Q0_9MICC</name>
<evidence type="ECO:0000313" key="4">
    <source>
        <dbReference type="Proteomes" id="UP000560069"/>
    </source>
</evidence>
<feature type="transmembrane region" description="Helical" evidence="2">
    <location>
        <begin position="12"/>
        <end position="32"/>
    </location>
</feature>
<evidence type="ECO:0000256" key="1">
    <source>
        <dbReference type="SAM" id="MobiDB-lite"/>
    </source>
</evidence>
<dbReference type="AlphaFoldDB" id="A0A7Z0J2Q0"/>
<keyword evidence="2" id="KW-1133">Transmembrane helix</keyword>
<dbReference type="EMBL" id="JACCFQ010000001">
    <property type="protein sequence ID" value="NYJ16146.1"/>
    <property type="molecule type" value="Genomic_DNA"/>
</dbReference>
<comment type="caution">
    <text evidence="3">The sequence shown here is derived from an EMBL/GenBank/DDBJ whole genome shotgun (WGS) entry which is preliminary data.</text>
</comment>
<reference evidence="3 4" key="1">
    <citation type="submission" date="2020-07" db="EMBL/GenBank/DDBJ databases">
        <title>Sequencing the genomes of 1000 actinobacteria strains.</title>
        <authorList>
            <person name="Klenk H.-P."/>
        </authorList>
    </citation>
    <scope>NUCLEOTIDE SEQUENCE [LARGE SCALE GENOMIC DNA]</scope>
    <source>
        <strain evidence="3 4">DSM 15664</strain>
    </source>
</reference>
<proteinExistence type="predicted"/>
<dbReference type="Proteomes" id="UP000560069">
    <property type="component" value="Unassembled WGS sequence"/>
</dbReference>
<evidence type="ECO:0000313" key="3">
    <source>
        <dbReference type="EMBL" id="NYJ16146.1"/>
    </source>
</evidence>
<gene>
    <name evidence="3" type="ORF">HNR11_000680</name>
</gene>
<sequence>MDLALIYTINAFAMPLLLIAATALMVKGLMLLRARLRPGMTGDPVSPALPGAETSPAATPLRLN</sequence>
<organism evidence="3 4">
    <name type="scientific">Nesterenkonia sandarakina</name>
    <dbReference type="NCBI Taxonomy" id="272918"/>
    <lineage>
        <taxon>Bacteria</taxon>
        <taxon>Bacillati</taxon>
        <taxon>Actinomycetota</taxon>
        <taxon>Actinomycetes</taxon>
        <taxon>Micrococcales</taxon>
        <taxon>Micrococcaceae</taxon>
        <taxon>Nesterenkonia</taxon>
    </lineage>
</organism>
<keyword evidence="2" id="KW-0472">Membrane</keyword>
<protein>
    <submittedName>
        <fullName evidence="3">Uncharacterized protein</fullName>
    </submittedName>
</protein>
<evidence type="ECO:0000256" key="2">
    <source>
        <dbReference type="SAM" id="Phobius"/>
    </source>
</evidence>
<accession>A0A7Z0J2Q0</accession>
<keyword evidence="4" id="KW-1185">Reference proteome</keyword>
<feature type="region of interest" description="Disordered" evidence="1">
    <location>
        <begin position="41"/>
        <end position="64"/>
    </location>
</feature>
<dbReference type="RefSeq" id="WP_179441143.1">
    <property type="nucleotide sequence ID" value="NZ_BAAALK010000006.1"/>
</dbReference>